<organism evidence="7 8">
    <name type="scientific">Candidatus Bodocaedibacter vickermanii</name>
    <dbReference type="NCBI Taxonomy" id="2741701"/>
    <lineage>
        <taxon>Bacteria</taxon>
        <taxon>Pseudomonadati</taxon>
        <taxon>Pseudomonadota</taxon>
        <taxon>Alphaproteobacteria</taxon>
        <taxon>Holosporales</taxon>
        <taxon>Candidatus Paracaedibacteraceae</taxon>
        <taxon>Candidatus Bodocaedibacter</taxon>
    </lineage>
</organism>
<comment type="pathway">
    <text evidence="2">Carbohydrate degradation; glycolysis; D-glyceraldehyde 3-phosphate and glycerone phosphate from D-glucose: step 4/4.</text>
</comment>
<dbReference type="NCBIfam" id="NF033379">
    <property type="entry name" value="FrucBisAld_I"/>
    <property type="match status" value="1"/>
</dbReference>
<comment type="similarity">
    <text evidence="3 6">Belongs to the class I fructose-bisphosphate aldolase family.</text>
</comment>
<dbReference type="GO" id="GO:0006096">
    <property type="term" value="P:glycolytic process"/>
    <property type="evidence" value="ECO:0007669"/>
    <property type="project" value="UniProtKB-UniPathway"/>
</dbReference>
<dbReference type="Proteomes" id="UP000594001">
    <property type="component" value="Chromosome"/>
</dbReference>
<comment type="catalytic activity">
    <reaction evidence="1 6">
        <text>beta-D-fructose 1,6-bisphosphate = D-glyceraldehyde 3-phosphate + dihydroxyacetone phosphate</text>
        <dbReference type="Rhea" id="RHEA:14729"/>
        <dbReference type="ChEBI" id="CHEBI:32966"/>
        <dbReference type="ChEBI" id="CHEBI:57642"/>
        <dbReference type="ChEBI" id="CHEBI:59776"/>
        <dbReference type="EC" id="4.1.2.13"/>
    </reaction>
</comment>
<evidence type="ECO:0000256" key="5">
    <source>
        <dbReference type="ARBA" id="ARBA00023239"/>
    </source>
</evidence>
<evidence type="ECO:0000256" key="6">
    <source>
        <dbReference type="RuleBase" id="RU003994"/>
    </source>
</evidence>
<dbReference type="RefSeq" id="WP_350332453.1">
    <property type="nucleotide sequence ID" value="NZ_CP054719.1"/>
</dbReference>
<dbReference type="Gene3D" id="3.20.20.70">
    <property type="entry name" value="Aldolase class I"/>
    <property type="match status" value="1"/>
</dbReference>
<evidence type="ECO:0000313" key="7">
    <source>
        <dbReference type="EMBL" id="QOL19709.1"/>
    </source>
</evidence>
<dbReference type="GO" id="GO:0004332">
    <property type="term" value="F:fructose-bisphosphate aldolase activity"/>
    <property type="evidence" value="ECO:0007669"/>
    <property type="project" value="UniProtKB-EC"/>
</dbReference>
<evidence type="ECO:0000313" key="8">
    <source>
        <dbReference type="Proteomes" id="UP000594001"/>
    </source>
</evidence>
<dbReference type="PROSITE" id="PS00158">
    <property type="entry name" value="ALDOLASE_CLASS_I"/>
    <property type="match status" value="1"/>
</dbReference>
<dbReference type="EC" id="4.1.2.13" evidence="6"/>
<dbReference type="Pfam" id="PF00274">
    <property type="entry name" value="Glycolytic"/>
    <property type="match status" value="1"/>
</dbReference>
<dbReference type="InterPro" id="IPR000741">
    <property type="entry name" value="FBA_I"/>
</dbReference>
<dbReference type="UniPathway" id="UPA00109">
    <property type="reaction ID" value="UER00183"/>
</dbReference>
<dbReference type="PANTHER" id="PTHR11627">
    <property type="entry name" value="FRUCTOSE-BISPHOSPHATE ALDOLASE"/>
    <property type="match status" value="1"/>
</dbReference>
<keyword evidence="8" id="KW-1185">Reference proteome</keyword>
<keyword evidence="5 6" id="KW-0456">Lyase</keyword>
<evidence type="ECO:0000256" key="1">
    <source>
        <dbReference type="ARBA" id="ARBA00000441"/>
    </source>
</evidence>
<name>A0A7L9RT35_9PROT</name>
<proteinExistence type="inferred from homology"/>
<dbReference type="InterPro" id="IPR029768">
    <property type="entry name" value="Aldolase_I_AS"/>
</dbReference>
<reference evidence="7 8" key="1">
    <citation type="submission" date="2020-06" db="EMBL/GenBank/DDBJ databases">
        <title>The endosymbiont of the kinetoplastid Bodo saltans is a Paracaedibacter-like alpha-proteobacterium possessing a putative toxin-antitoxin system.</title>
        <authorList>
            <person name="Midha S."/>
            <person name="Rigden D.J."/>
            <person name="Siozios S."/>
            <person name="Hurst G.D.D."/>
            <person name="Jackson A.P."/>
        </authorList>
    </citation>
    <scope>NUCLEOTIDE SEQUENCE [LARGE SCALE GENOMIC DNA]</scope>
    <source>
        <strain evidence="7">Lake Konstanz</strain>
    </source>
</reference>
<gene>
    <name evidence="7" type="primary">fda</name>
    <name evidence="7" type="ORF">CPBP_00474</name>
</gene>
<keyword evidence="4 6" id="KW-0324">Glycolysis</keyword>
<dbReference type="FunFam" id="3.20.20.70:FF:000140">
    <property type="entry name" value="Fructose-bisphosphate aldolase"/>
    <property type="match status" value="1"/>
</dbReference>
<dbReference type="SUPFAM" id="SSF51569">
    <property type="entry name" value="Aldolase"/>
    <property type="match status" value="1"/>
</dbReference>
<accession>A0A7L9RT35</accession>
<evidence type="ECO:0000256" key="4">
    <source>
        <dbReference type="ARBA" id="ARBA00023152"/>
    </source>
</evidence>
<dbReference type="KEGG" id="pbal:CPBP_00474"/>
<sequence length="333" mass="36555">MNKNILNATINAILSKGKGILAADETPSNIGKKFEVLHIENTAENRRRYREMLFAAPGIETYISGVIMQDETINQFNSHGQEFSAALKEKGVLSGIKVDLGVAPFNDDSIETITKGLEGLGERLDRYKEHHATFAKWRAVIHIDPSQGKPTTEAIRANVEALAKYALICQQHDIVPIVEPEVLMDGVHSLDVSHQVTSTVLSTLFDALNQKGVYLEGILLKPNMVIAGLMCPDQPTPERVAQKTLDCFKNTVSSDVPGIVFLSGGQRDDLAIKHLALMNQTTDLPWVLSFSYGRALQRKALTTWKGQDANVPAAQEAFIEQARLNSLATLGQL</sequence>
<dbReference type="AlphaFoldDB" id="A0A7L9RT35"/>
<evidence type="ECO:0000256" key="2">
    <source>
        <dbReference type="ARBA" id="ARBA00004714"/>
    </source>
</evidence>
<dbReference type="InterPro" id="IPR013785">
    <property type="entry name" value="Aldolase_TIM"/>
</dbReference>
<protein>
    <recommendedName>
        <fullName evidence="6">Fructose-bisphosphate aldolase</fullName>
        <ecNumber evidence="6">4.1.2.13</ecNumber>
    </recommendedName>
</protein>
<dbReference type="EMBL" id="CP054719">
    <property type="protein sequence ID" value="QOL19709.1"/>
    <property type="molecule type" value="Genomic_DNA"/>
</dbReference>
<evidence type="ECO:0000256" key="3">
    <source>
        <dbReference type="ARBA" id="ARBA00010387"/>
    </source>
</evidence>